<dbReference type="AlphaFoldDB" id="A0A5B8VFH1"/>
<evidence type="ECO:0000259" key="2">
    <source>
        <dbReference type="PROSITE" id="PS50937"/>
    </source>
</evidence>
<dbReference type="Gene3D" id="1.10.1660.10">
    <property type="match status" value="1"/>
</dbReference>
<keyword evidence="4" id="KW-1185">Reference proteome</keyword>
<dbReference type="InterPro" id="IPR000551">
    <property type="entry name" value="MerR-type_HTH_dom"/>
</dbReference>
<dbReference type="CDD" id="cd04765">
    <property type="entry name" value="HTH_MlrA-like_sg2"/>
    <property type="match status" value="1"/>
</dbReference>
<dbReference type="InterPro" id="IPR047057">
    <property type="entry name" value="MerR_fam"/>
</dbReference>
<dbReference type="PANTHER" id="PTHR30204:SF15">
    <property type="entry name" value="BLL5018 PROTEIN"/>
    <property type="match status" value="1"/>
</dbReference>
<name>A0A5B8VFH1_9BACT</name>
<dbReference type="PANTHER" id="PTHR30204">
    <property type="entry name" value="REDOX-CYCLING DRUG-SENSING TRANSCRIPTIONAL ACTIVATOR SOXR"/>
    <property type="match status" value="1"/>
</dbReference>
<evidence type="ECO:0000313" key="4">
    <source>
        <dbReference type="Proteomes" id="UP000321533"/>
    </source>
</evidence>
<proteinExistence type="predicted"/>
<dbReference type="KEGG" id="pgin:FRZ67_10410"/>
<accession>A0A5B8VFH1</accession>
<dbReference type="InterPro" id="IPR009061">
    <property type="entry name" value="DNA-bd_dom_put_sf"/>
</dbReference>
<keyword evidence="1" id="KW-0238">DNA-binding</keyword>
<dbReference type="Proteomes" id="UP000321533">
    <property type="component" value="Chromosome"/>
</dbReference>
<dbReference type="EMBL" id="CP042435">
    <property type="protein sequence ID" value="QEC70200.1"/>
    <property type="molecule type" value="Genomic_DNA"/>
</dbReference>
<organism evidence="3 4">
    <name type="scientific">Panacibacter ginsenosidivorans</name>
    <dbReference type="NCBI Taxonomy" id="1813871"/>
    <lineage>
        <taxon>Bacteria</taxon>
        <taxon>Pseudomonadati</taxon>
        <taxon>Bacteroidota</taxon>
        <taxon>Chitinophagia</taxon>
        <taxon>Chitinophagales</taxon>
        <taxon>Chitinophagaceae</taxon>
        <taxon>Panacibacter</taxon>
    </lineage>
</organism>
<sequence>MVEVPDDDILFQKQYYAISEVAKWFHVNQSLLRYWENEFSVLKPRKTRKGDRLFRPEDVKNLQLIYYLLRQRKFSIEGARQYLKDNKKKADTQMQLIQSLTKFRAFLLEWKANLGV</sequence>
<reference evidence="3 4" key="1">
    <citation type="journal article" date="2016" name="Int. J. Syst. Evol. Microbiol.">
        <title>Panacibacter ginsenosidivorans gen. nov., sp. nov., with ginsenoside converting activity isolated from soil of a ginseng field.</title>
        <authorList>
            <person name="Siddiqi M.Z."/>
            <person name="Muhammad Shafi S."/>
            <person name="Choi K.D."/>
            <person name="Im W.T."/>
        </authorList>
    </citation>
    <scope>NUCLEOTIDE SEQUENCE [LARGE SCALE GENOMIC DNA]</scope>
    <source>
        <strain evidence="3 4">Gsoil1550</strain>
    </source>
</reference>
<protein>
    <submittedName>
        <fullName evidence="3">MerR family transcriptional regulator</fullName>
    </submittedName>
</protein>
<dbReference type="GO" id="GO:0003700">
    <property type="term" value="F:DNA-binding transcription factor activity"/>
    <property type="evidence" value="ECO:0007669"/>
    <property type="project" value="InterPro"/>
</dbReference>
<dbReference type="PROSITE" id="PS50937">
    <property type="entry name" value="HTH_MERR_2"/>
    <property type="match status" value="1"/>
</dbReference>
<evidence type="ECO:0000256" key="1">
    <source>
        <dbReference type="ARBA" id="ARBA00023125"/>
    </source>
</evidence>
<dbReference type="SMART" id="SM00422">
    <property type="entry name" value="HTH_MERR"/>
    <property type="match status" value="1"/>
</dbReference>
<gene>
    <name evidence="3" type="ORF">FRZ67_10410</name>
</gene>
<dbReference type="SUPFAM" id="SSF46955">
    <property type="entry name" value="Putative DNA-binding domain"/>
    <property type="match status" value="1"/>
</dbReference>
<feature type="domain" description="HTH merR-type" evidence="2">
    <location>
        <begin position="15"/>
        <end position="85"/>
    </location>
</feature>
<dbReference type="GO" id="GO:0003677">
    <property type="term" value="F:DNA binding"/>
    <property type="evidence" value="ECO:0007669"/>
    <property type="project" value="UniProtKB-KW"/>
</dbReference>
<evidence type="ECO:0000313" key="3">
    <source>
        <dbReference type="EMBL" id="QEC70200.1"/>
    </source>
</evidence>
<dbReference type="Pfam" id="PF13411">
    <property type="entry name" value="MerR_1"/>
    <property type="match status" value="1"/>
</dbReference>
<dbReference type="OrthoDB" id="9810140at2"/>